<evidence type="ECO:0000313" key="2">
    <source>
        <dbReference type="Proteomes" id="UP000829398"/>
    </source>
</evidence>
<proteinExistence type="predicted"/>
<keyword evidence="2" id="KW-1185">Reference proteome</keyword>
<dbReference type="EMBL" id="CM039176">
    <property type="protein sequence ID" value="KAH9712497.1"/>
    <property type="molecule type" value="Genomic_DNA"/>
</dbReference>
<accession>A0ACB8J407</accession>
<evidence type="ECO:0000313" key="1">
    <source>
        <dbReference type="EMBL" id="KAH9712497.1"/>
    </source>
</evidence>
<organism evidence="1 2">
    <name type="scientific">Citrus sinensis</name>
    <name type="common">Sweet orange</name>
    <name type="synonym">Citrus aurantium var. sinensis</name>
    <dbReference type="NCBI Taxonomy" id="2711"/>
    <lineage>
        <taxon>Eukaryota</taxon>
        <taxon>Viridiplantae</taxon>
        <taxon>Streptophyta</taxon>
        <taxon>Embryophyta</taxon>
        <taxon>Tracheophyta</taxon>
        <taxon>Spermatophyta</taxon>
        <taxon>Magnoliopsida</taxon>
        <taxon>eudicotyledons</taxon>
        <taxon>Gunneridae</taxon>
        <taxon>Pentapetalae</taxon>
        <taxon>rosids</taxon>
        <taxon>malvids</taxon>
        <taxon>Sapindales</taxon>
        <taxon>Rutaceae</taxon>
        <taxon>Aurantioideae</taxon>
        <taxon>Citrus</taxon>
    </lineage>
</organism>
<gene>
    <name evidence="1" type="ORF">KPL71_020072</name>
</gene>
<reference evidence="2" key="1">
    <citation type="journal article" date="2023" name="Hortic. Res.">
        <title>A chromosome-level phased genome enabling allele-level studies in sweet orange: a case study on citrus Huanglongbing tolerance.</title>
        <authorList>
            <person name="Wu B."/>
            <person name="Yu Q."/>
            <person name="Deng Z."/>
            <person name="Duan Y."/>
            <person name="Luo F."/>
            <person name="Gmitter F. Jr."/>
        </authorList>
    </citation>
    <scope>NUCLEOTIDE SEQUENCE [LARGE SCALE GENOMIC DNA]</scope>
    <source>
        <strain evidence="2">cv. Valencia</strain>
    </source>
</reference>
<dbReference type="Proteomes" id="UP000829398">
    <property type="component" value="Chromosome 7"/>
</dbReference>
<name>A0ACB8J407_CITSI</name>
<protein>
    <submittedName>
        <fullName evidence="1">Transcription factor bHLH25</fullName>
    </submittedName>
</protein>
<sequence length="408" mass="45476">MDASSAKWLAELGMDEYNIIHQCHMESVADLFSSKQDITAALGGNLKQSLFTSESYSSYPNNNNNNNNGKSQTSFDERPNKLLKTYSWKSTTTTDRASADHSSPTPQPHFLNFDQKPISSNPNKQLYGNLNMYSCSLKPKVEAPPSTGNTTSPPPFPPLGSQNYETVINPNHGTKRSYPVTRTPALAQDHIMAERKRREKLSQRFIALSAILPGLKKMDKASVLGDAIRYVKELQERVKVLEEQTKKRTVESVVYVKKSQLVVSGTDDESSSCDDNSEISTSDATLPEIEARVSDKDVLIRIHCEKQKGLLPKLISQLEMLHLSITNTSVLPFGNSTLDITIIALKNAEFCTTMKDLVKDIRLAFLKFIVFQSAGRWRFQLLSTLNFIPTSPAKGIPAAWLGFHIYGI</sequence>
<comment type="caution">
    <text evidence="1">The sequence shown here is derived from an EMBL/GenBank/DDBJ whole genome shotgun (WGS) entry which is preliminary data.</text>
</comment>